<comment type="caution">
    <text evidence="1">The sequence shown here is derived from an EMBL/GenBank/DDBJ whole genome shotgun (WGS) entry which is preliminary data.</text>
</comment>
<name>A0AAV7DPD1_ENGPU</name>
<proteinExistence type="predicted"/>
<evidence type="ECO:0008006" key="3">
    <source>
        <dbReference type="Google" id="ProtNLM"/>
    </source>
</evidence>
<gene>
    <name evidence="1" type="ORF">GDO81_002748</name>
</gene>
<dbReference type="AlphaFoldDB" id="A0AAV7DPD1"/>
<evidence type="ECO:0000313" key="1">
    <source>
        <dbReference type="EMBL" id="KAG8598814.1"/>
    </source>
</evidence>
<dbReference type="EMBL" id="WNYA01000001">
    <property type="protein sequence ID" value="KAG8598814.1"/>
    <property type="molecule type" value="Genomic_DNA"/>
</dbReference>
<accession>A0AAV7DPD1</accession>
<organism evidence="1 2">
    <name type="scientific">Engystomops pustulosus</name>
    <name type="common">Tungara frog</name>
    <name type="synonym">Physalaemus pustulosus</name>
    <dbReference type="NCBI Taxonomy" id="76066"/>
    <lineage>
        <taxon>Eukaryota</taxon>
        <taxon>Metazoa</taxon>
        <taxon>Chordata</taxon>
        <taxon>Craniata</taxon>
        <taxon>Vertebrata</taxon>
        <taxon>Euteleostomi</taxon>
        <taxon>Amphibia</taxon>
        <taxon>Batrachia</taxon>
        <taxon>Anura</taxon>
        <taxon>Neobatrachia</taxon>
        <taxon>Hyloidea</taxon>
        <taxon>Leptodactylidae</taxon>
        <taxon>Leiuperinae</taxon>
        <taxon>Engystomops</taxon>
    </lineage>
</organism>
<keyword evidence="2" id="KW-1185">Reference proteome</keyword>
<protein>
    <recommendedName>
        <fullName evidence="3">cAMP-specific 3',5'-cyclic phosphodiesterase 4D</fullName>
    </recommendedName>
</protein>
<sequence>MSTPSNFCILSTMNKHSSPLYARGKSVSDEALHSKLEEDDAISEDMEPYLVRRLSCRNIQLPPLAFRLAEQAEWDKKPDSESPQRPTSLALRIPPLIAITAADTTSAHRLHSAAQSLPNQSLSPMGLTI</sequence>
<evidence type="ECO:0000313" key="2">
    <source>
        <dbReference type="Proteomes" id="UP000824782"/>
    </source>
</evidence>
<reference evidence="1" key="1">
    <citation type="thesis" date="2020" institute="ProQuest LLC" country="789 East Eisenhower Parkway, Ann Arbor, MI, USA">
        <title>Comparative Genomics and Chromosome Evolution.</title>
        <authorList>
            <person name="Mudd A.B."/>
        </authorList>
    </citation>
    <scope>NUCLEOTIDE SEQUENCE</scope>
    <source>
        <strain evidence="1">237g6f4</strain>
        <tissue evidence="1">Blood</tissue>
    </source>
</reference>
<dbReference type="Proteomes" id="UP000824782">
    <property type="component" value="Unassembled WGS sequence"/>
</dbReference>